<sequence>MVLVIQRIRVERFHLQVPVALAIASPHHDLTHPLTVTIPSFVAFSPSVAYSGRLRCVFSFLLFSLGFFGIPCN</sequence>
<dbReference type="AlphaFoldDB" id="A0A9P3PF96"/>
<evidence type="ECO:0000313" key="1">
    <source>
        <dbReference type="EMBL" id="GLB34394.1"/>
    </source>
</evidence>
<keyword evidence="2" id="KW-1185">Reference proteome</keyword>
<dbReference type="EMBL" id="BRPK01000001">
    <property type="protein sequence ID" value="GLB34394.1"/>
    <property type="molecule type" value="Genomic_DNA"/>
</dbReference>
<organism evidence="1 2">
    <name type="scientific">Lyophyllum shimeji</name>
    <name type="common">Hon-shimeji</name>
    <name type="synonym">Tricholoma shimeji</name>
    <dbReference type="NCBI Taxonomy" id="47721"/>
    <lineage>
        <taxon>Eukaryota</taxon>
        <taxon>Fungi</taxon>
        <taxon>Dikarya</taxon>
        <taxon>Basidiomycota</taxon>
        <taxon>Agaricomycotina</taxon>
        <taxon>Agaricomycetes</taxon>
        <taxon>Agaricomycetidae</taxon>
        <taxon>Agaricales</taxon>
        <taxon>Tricholomatineae</taxon>
        <taxon>Lyophyllaceae</taxon>
        <taxon>Lyophyllum</taxon>
    </lineage>
</organism>
<reference evidence="1" key="1">
    <citation type="submission" date="2022-07" db="EMBL/GenBank/DDBJ databases">
        <title>The genome of Lyophyllum shimeji provides insight into the initial evolution of ectomycorrhizal fungal genome.</title>
        <authorList>
            <person name="Kobayashi Y."/>
            <person name="Shibata T."/>
            <person name="Hirakawa H."/>
            <person name="Shigenobu S."/>
            <person name="Nishiyama T."/>
            <person name="Yamada A."/>
            <person name="Hasebe M."/>
            <person name="Kawaguchi M."/>
        </authorList>
    </citation>
    <scope>NUCLEOTIDE SEQUENCE</scope>
    <source>
        <strain evidence="1">AT787</strain>
    </source>
</reference>
<gene>
    <name evidence="1" type="ORF">LshimejAT787_0112780</name>
</gene>
<dbReference type="Proteomes" id="UP001063166">
    <property type="component" value="Unassembled WGS sequence"/>
</dbReference>
<protein>
    <submittedName>
        <fullName evidence="1">Uncharacterized protein</fullName>
    </submittedName>
</protein>
<name>A0A9P3PF96_LYOSH</name>
<comment type="caution">
    <text evidence="1">The sequence shown here is derived from an EMBL/GenBank/DDBJ whole genome shotgun (WGS) entry which is preliminary data.</text>
</comment>
<accession>A0A9P3PF96</accession>
<proteinExistence type="predicted"/>
<evidence type="ECO:0000313" key="2">
    <source>
        <dbReference type="Proteomes" id="UP001063166"/>
    </source>
</evidence>